<dbReference type="Proteomes" id="UP000232883">
    <property type="component" value="Chromosome"/>
</dbReference>
<proteinExistence type="predicted"/>
<dbReference type="AlphaFoldDB" id="A0A2K8YW29"/>
<sequence length="1007" mass="119092">MNSGIPSWTNMVNQLKDDIGIENEDTEDPLQVAQIYFNEKKHKEYIQKIRHILHHKKKKYNQINEAIFDLQPEHIITTNFDDLLEQVVRNRALPFSIIKKDSEFPYASNSNLLVKIHGDLDNDDFTLKEEDYLDYDVKHPLFDAFIKSIFSTKLVLFVGYSYSDIDLKIILQKVRNILGKDFQSSYLLAPEYFSEYKINYLKEKGVNVISYEPNKEVVEKFLKGENANSISFKREGTNLLDKGIELLDLITFINQYDRFIEGLAKKDYFEQMYLSLKRFSELNSLPYFFIANVYPFNNTDKQTYYNEHETYSLKVNNSELVNFLYNNTIYNNGNTKITDEYIKQLNNINYAKEINKFSEFIIKILNYSAISILHSKETVNEYGTIERNDIVLLNSIEKFCECPNCLINNLKFDKLINFIQTGEITDATDIKEDSLLAFSHYKMSNYFQAFNMFEDIAQKAWHMEKYIIYFIAKSNLIKLGHNMGLYEYNNIEAKLTTELEAKASLIDLEAVYRQINDVSKEESELLKIIRDDEVLRRSVNNVYDEYEKIKDLFESIKKGTSYNTHDSSKIIDFHLGSVEMFYERNCIVSDIFSEYRNLFNTGVEALLLNHKIYQKYSRGGQTLNLSFCTYFINYGNFKKLQKVLRNYEIKNIDLDEDAKIKLPKIINNYLKSLYSENNIFGRDVEANQKFTYQIQKAGVHKSKFTDIFDNICLLLRIVDINEVEIEFIGNQFIDFINATETLYWYNINCLVFFIEGNKNNLSLDFYHNFLSALCRKPKLITEEIFKSMAGIFSTRTNEKKINEVNLIEKIILNQEGLNSGVRSKTNKYLFYLWYLVDDNIKPLIIDKITHQLNQDFSDSLYWDYSINNIIDYKEHFPNYINFIKNNTTPFDSFNDIYTLLSEQAQKREIINYNFLNLIRLVYSLNITITDEIYESKFISEDYMKFYLSPEKYNYNNFNPNWLNYMHDSYIHKKLKEIPQVVESLTTHIKAGNANKELINLYIKFYLQ</sequence>
<dbReference type="KEGG" id="spir:CWM47_08200"/>
<organism evidence="1 2">
    <name type="scientific">Spirosoma pollinicola</name>
    <dbReference type="NCBI Taxonomy" id="2057025"/>
    <lineage>
        <taxon>Bacteria</taxon>
        <taxon>Pseudomonadati</taxon>
        <taxon>Bacteroidota</taxon>
        <taxon>Cytophagia</taxon>
        <taxon>Cytophagales</taxon>
        <taxon>Cytophagaceae</taxon>
        <taxon>Spirosoma</taxon>
    </lineage>
</organism>
<evidence type="ECO:0000313" key="1">
    <source>
        <dbReference type="EMBL" id="AUD01803.1"/>
    </source>
</evidence>
<name>A0A2K8YW29_9BACT</name>
<evidence type="ECO:0000313" key="2">
    <source>
        <dbReference type="Proteomes" id="UP000232883"/>
    </source>
</evidence>
<accession>A0A2K8YW29</accession>
<dbReference type="SUPFAM" id="SSF52467">
    <property type="entry name" value="DHS-like NAD/FAD-binding domain"/>
    <property type="match status" value="1"/>
</dbReference>
<dbReference type="Pfam" id="PF13289">
    <property type="entry name" value="SIR2_2"/>
    <property type="match status" value="1"/>
</dbReference>
<dbReference type="InterPro" id="IPR029035">
    <property type="entry name" value="DHS-like_NAD/FAD-binding_dom"/>
</dbReference>
<dbReference type="EMBL" id="CP025096">
    <property type="protein sequence ID" value="AUD01803.1"/>
    <property type="molecule type" value="Genomic_DNA"/>
</dbReference>
<protein>
    <submittedName>
        <fullName evidence="1">Uncharacterized protein</fullName>
    </submittedName>
</protein>
<reference evidence="1 2" key="1">
    <citation type="submission" date="2017-11" db="EMBL/GenBank/DDBJ databases">
        <title>Taxonomic description and genome sequences of Spirosoma HA7 sp. nov., isolated from pollen microhabitat of Corylus avellana.</title>
        <authorList>
            <person name="Ambika Manirajan B."/>
            <person name="Suarez C."/>
            <person name="Ratering S."/>
            <person name="Geissler-Plaum R."/>
            <person name="Cardinale M."/>
            <person name="Sylvia S."/>
        </authorList>
    </citation>
    <scope>NUCLEOTIDE SEQUENCE [LARGE SCALE GENOMIC DNA]</scope>
    <source>
        <strain evidence="1 2">HA7</strain>
    </source>
</reference>
<gene>
    <name evidence="1" type="ORF">CWM47_08200</name>
</gene>
<keyword evidence="2" id="KW-1185">Reference proteome</keyword>